<dbReference type="EMBL" id="FMWO01000041">
    <property type="protein sequence ID" value="SCZ85112.1"/>
    <property type="molecule type" value="Genomic_DNA"/>
</dbReference>
<evidence type="ECO:0000256" key="1">
    <source>
        <dbReference type="SAM" id="SignalP"/>
    </source>
</evidence>
<feature type="domain" description="Cytochrome P460" evidence="2">
    <location>
        <begin position="31"/>
        <end position="163"/>
    </location>
</feature>
<dbReference type="OrthoDB" id="511546at2"/>
<dbReference type="Pfam" id="PF16694">
    <property type="entry name" value="Cytochrome_P460"/>
    <property type="match status" value="1"/>
</dbReference>
<gene>
    <name evidence="3" type="ORF">NSMM_340048</name>
</gene>
<dbReference type="RefSeq" id="WP_090285126.1">
    <property type="nucleotide sequence ID" value="NZ_FMWO01000041.1"/>
</dbReference>
<dbReference type="InterPro" id="IPR038142">
    <property type="entry name" value="Cytochrome_P460_sp"/>
</dbReference>
<dbReference type="Proteomes" id="UP000198729">
    <property type="component" value="Unassembled WGS sequence"/>
</dbReference>
<keyword evidence="1" id="KW-0732">Signal</keyword>
<dbReference type="STRING" id="51642.NSMM_340048"/>
<evidence type="ECO:0000313" key="4">
    <source>
        <dbReference type="Proteomes" id="UP000198729"/>
    </source>
</evidence>
<feature type="signal peptide" evidence="1">
    <location>
        <begin position="1"/>
        <end position="21"/>
    </location>
</feature>
<feature type="chain" id="PRO_5011717880" description="Cytochrome P460 domain-containing protein" evidence="1">
    <location>
        <begin position="22"/>
        <end position="174"/>
    </location>
</feature>
<evidence type="ECO:0000259" key="2">
    <source>
        <dbReference type="Pfam" id="PF16694"/>
    </source>
</evidence>
<reference evidence="3 4" key="1">
    <citation type="submission" date="2016-10" db="EMBL/GenBank/DDBJ databases">
        <authorList>
            <person name="de Groot N.N."/>
        </authorList>
    </citation>
    <scope>NUCLEOTIDE SEQUENCE [LARGE SCALE GENOMIC DNA]</scope>
    <source>
        <strain evidence="3">1</strain>
    </source>
</reference>
<keyword evidence="4" id="KW-1185">Reference proteome</keyword>
<proteinExistence type="predicted"/>
<accession>A0A1G5SD92</accession>
<sequence>MKSRIWAMTLISLLVPLHANGGGNPDFVKFPEGYEQIFSQYSVANRANQTQVAKFYANQIAVESYKKGEEAAPGSVVIMEIYEPKKDTSDKIISGQNGLFEIDKLAAVAVMEKRNNWDSAYQSSDRTGDWGFAVYNPDGTVKVNDLNCVQCHTPLQQQDYLFSFQKLVDFATGH</sequence>
<name>A0A1G5SD92_9PROT</name>
<dbReference type="CDD" id="cd20716">
    <property type="entry name" value="cyt_P460_fam"/>
    <property type="match status" value="1"/>
</dbReference>
<protein>
    <recommendedName>
        <fullName evidence="2">Cytochrome P460 domain-containing protein</fullName>
    </recommendedName>
</protein>
<organism evidence="3 4">
    <name type="scientific">Nitrosomonas mobilis</name>
    <dbReference type="NCBI Taxonomy" id="51642"/>
    <lineage>
        <taxon>Bacteria</taxon>
        <taxon>Pseudomonadati</taxon>
        <taxon>Pseudomonadota</taxon>
        <taxon>Betaproteobacteria</taxon>
        <taxon>Nitrosomonadales</taxon>
        <taxon>Nitrosomonadaceae</taxon>
        <taxon>Nitrosomonas</taxon>
    </lineage>
</organism>
<dbReference type="InterPro" id="IPR032033">
    <property type="entry name" value="Cytochrome_P460"/>
</dbReference>
<evidence type="ECO:0000313" key="3">
    <source>
        <dbReference type="EMBL" id="SCZ85112.1"/>
    </source>
</evidence>
<dbReference type="Gene3D" id="3.50.70.20">
    <property type="entry name" value="Cytochrome P460"/>
    <property type="match status" value="1"/>
</dbReference>
<dbReference type="AlphaFoldDB" id="A0A1G5SD92"/>